<dbReference type="InterPro" id="IPR015915">
    <property type="entry name" value="Kelch-typ_b-propeller"/>
</dbReference>
<proteinExistence type="predicted"/>
<dbReference type="Pfam" id="PF24681">
    <property type="entry name" value="Kelch_KLHDC2_KLHL20_DRC7"/>
    <property type="match status" value="1"/>
</dbReference>
<dbReference type="InterPro" id="IPR011043">
    <property type="entry name" value="Gal_Oxase/kelch_b-propeller"/>
</dbReference>
<keyword evidence="2" id="KW-0677">Repeat</keyword>
<keyword evidence="1" id="KW-0880">Kelch repeat</keyword>
<dbReference type="PANTHER" id="PTHR46344:SF27">
    <property type="entry name" value="KELCH REPEAT SUPERFAMILY PROTEIN"/>
    <property type="match status" value="1"/>
</dbReference>
<protein>
    <submittedName>
        <fullName evidence="4">Galactose oxidase, central domain</fullName>
    </submittedName>
</protein>
<dbReference type="SMART" id="SM00612">
    <property type="entry name" value="Kelch"/>
    <property type="match status" value="4"/>
</dbReference>
<accession>A0A1I4ZF47</accession>
<evidence type="ECO:0000256" key="3">
    <source>
        <dbReference type="SAM" id="SignalP"/>
    </source>
</evidence>
<dbReference type="Gene3D" id="2.120.10.80">
    <property type="entry name" value="Kelch-type beta propeller"/>
    <property type="match status" value="2"/>
</dbReference>
<dbReference type="PANTHER" id="PTHR46344">
    <property type="entry name" value="OS02G0202900 PROTEIN"/>
    <property type="match status" value="1"/>
</dbReference>
<reference evidence="4 5" key="1">
    <citation type="submission" date="2016-10" db="EMBL/GenBank/DDBJ databases">
        <authorList>
            <person name="de Groot N.N."/>
        </authorList>
    </citation>
    <scope>NUCLEOTIDE SEQUENCE [LARGE SCALE GENOMIC DNA]</scope>
    <source>
        <strain evidence="4 5">DSM 17794</strain>
    </source>
</reference>
<dbReference type="EMBL" id="FOVL01000006">
    <property type="protein sequence ID" value="SFN48500.1"/>
    <property type="molecule type" value="Genomic_DNA"/>
</dbReference>
<feature type="chain" id="PRO_5011595685" evidence="3">
    <location>
        <begin position="19"/>
        <end position="424"/>
    </location>
</feature>
<keyword evidence="3" id="KW-0732">Signal</keyword>
<name>A0A1I4ZF47_9FLAO</name>
<dbReference type="STRING" id="287099.SAMN05660413_01268"/>
<evidence type="ECO:0000256" key="1">
    <source>
        <dbReference type="ARBA" id="ARBA00022441"/>
    </source>
</evidence>
<evidence type="ECO:0000256" key="2">
    <source>
        <dbReference type="ARBA" id="ARBA00022737"/>
    </source>
</evidence>
<dbReference type="SUPFAM" id="SSF50965">
    <property type="entry name" value="Galactose oxidase, central domain"/>
    <property type="match status" value="1"/>
</dbReference>
<feature type="signal peptide" evidence="3">
    <location>
        <begin position="1"/>
        <end position="18"/>
    </location>
</feature>
<sequence length="424" mass="46687">MKLLYFCFCLLFITPALAQNWKGLPAKNHALNRHENAFVQVGDELFLIGGRGEKPVNRYNIQSAKWSETSKPPLEIHHFQAVALDGLVYVIGAFTGGWPYETPVGNILIYDPKEDLWSIGPEIPKDRQRGAAGVSVYQNKIYVTNGIINGHSSGWVNWFDEYDPYSNTWKTLPDSPRARDHFQSLVVDDKLFVAGGRRSGSVPDNGFAGTVKQTDIYDFKTGEWNTFEDIPTPRAGTATAILDNKPVILGGESEKQESAHSEVEQFDLETKTWTSLPDMQFGRHGTQAISLNNSIIIGAGSGNRGGGPELDNFEIFSSEEKVSFEADSILPGKLIVSADNIDFKNSSEVITIKNTGGNQAILISYLQIDTPEIFEITNKENLPNIIAPNSSFDIEINASKAGEGNLLIKPAGKSAPLLIKLKRK</sequence>
<dbReference type="Proteomes" id="UP000199153">
    <property type="component" value="Unassembled WGS sequence"/>
</dbReference>
<evidence type="ECO:0000313" key="4">
    <source>
        <dbReference type="EMBL" id="SFN48500.1"/>
    </source>
</evidence>
<dbReference type="InterPro" id="IPR006652">
    <property type="entry name" value="Kelch_1"/>
</dbReference>
<keyword evidence="5" id="KW-1185">Reference proteome</keyword>
<dbReference type="AlphaFoldDB" id="A0A1I4ZF47"/>
<gene>
    <name evidence="4" type="ORF">SAMN05660413_01268</name>
</gene>
<organism evidence="4 5">
    <name type="scientific">Salegentibacter flavus</name>
    <dbReference type="NCBI Taxonomy" id="287099"/>
    <lineage>
        <taxon>Bacteria</taxon>
        <taxon>Pseudomonadati</taxon>
        <taxon>Bacteroidota</taxon>
        <taxon>Flavobacteriia</taxon>
        <taxon>Flavobacteriales</taxon>
        <taxon>Flavobacteriaceae</taxon>
        <taxon>Salegentibacter</taxon>
    </lineage>
</organism>
<dbReference type="OrthoDB" id="996574at2"/>
<dbReference type="Pfam" id="PF01344">
    <property type="entry name" value="Kelch_1"/>
    <property type="match status" value="1"/>
</dbReference>
<evidence type="ECO:0000313" key="5">
    <source>
        <dbReference type="Proteomes" id="UP000199153"/>
    </source>
</evidence>
<dbReference type="RefSeq" id="WP_093407308.1">
    <property type="nucleotide sequence ID" value="NZ_FOVL01000006.1"/>
</dbReference>